<dbReference type="EMBL" id="BJFL01000004">
    <property type="protein sequence ID" value="GDY29820.1"/>
    <property type="molecule type" value="Genomic_DNA"/>
</dbReference>
<dbReference type="InterPro" id="IPR006764">
    <property type="entry name" value="SAM_dep_MeTrfase_SAV2177_type"/>
</dbReference>
<dbReference type="Pfam" id="PF04672">
    <property type="entry name" value="Methyltransf_19"/>
    <property type="match status" value="1"/>
</dbReference>
<keyword evidence="2" id="KW-1185">Reference proteome</keyword>
<evidence type="ECO:0000313" key="1">
    <source>
        <dbReference type="EMBL" id="GDY29820.1"/>
    </source>
</evidence>
<evidence type="ECO:0000313" key="2">
    <source>
        <dbReference type="Proteomes" id="UP000298860"/>
    </source>
</evidence>
<dbReference type="RefSeq" id="WP_192909416.1">
    <property type="nucleotide sequence ID" value="NZ_BJFL01000004.1"/>
</dbReference>
<protein>
    <recommendedName>
        <fullName evidence="3">S-adenosyl methyltransferase</fullName>
    </recommendedName>
</protein>
<accession>A0A4D4J3Z7</accession>
<sequence length="172" mass="18558">MVYVDNEPVAVSHARHMLRGNPHATMIEGDLRDVDGVVRHPETRRLLDFGRPMAVLMVAVQHFLPDGDRPAEVVARYRDAVVPGSYLALSHIASDGSEDVRRAAAWFARTPAPMTPRTHGEFAAMLAGLDLVPPGVTWTTQWHPDGSDAELPSPRHAGIHVGVGRVPGAAAS</sequence>
<dbReference type="AlphaFoldDB" id="A0A4D4J3Z7"/>
<dbReference type="InterPro" id="IPR029063">
    <property type="entry name" value="SAM-dependent_MTases_sf"/>
</dbReference>
<evidence type="ECO:0008006" key="3">
    <source>
        <dbReference type="Google" id="ProtNLM"/>
    </source>
</evidence>
<dbReference type="SUPFAM" id="SSF53335">
    <property type="entry name" value="S-adenosyl-L-methionine-dependent methyltransferases"/>
    <property type="match status" value="1"/>
</dbReference>
<dbReference type="Proteomes" id="UP000298860">
    <property type="component" value="Unassembled WGS sequence"/>
</dbReference>
<comment type="caution">
    <text evidence="1">The sequence shown here is derived from an EMBL/GenBank/DDBJ whole genome shotgun (WGS) entry which is preliminary data.</text>
</comment>
<reference evidence="2" key="1">
    <citation type="submission" date="2019-04" db="EMBL/GenBank/DDBJ databases">
        <title>Draft genome sequence of Pseudonocardiaceae bacterium SL3-2-4.</title>
        <authorList>
            <person name="Ningsih F."/>
            <person name="Yokota A."/>
            <person name="Sakai Y."/>
            <person name="Nanatani K."/>
            <person name="Yabe S."/>
            <person name="Oetari A."/>
            <person name="Sjamsuridzal W."/>
        </authorList>
    </citation>
    <scope>NUCLEOTIDE SEQUENCE [LARGE SCALE GENOMIC DNA]</scope>
    <source>
        <strain evidence="2">SL3-2-4</strain>
    </source>
</reference>
<dbReference type="Gene3D" id="3.40.50.150">
    <property type="entry name" value="Vaccinia Virus protein VP39"/>
    <property type="match status" value="1"/>
</dbReference>
<proteinExistence type="predicted"/>
<gene>
    <name evidence="1" type="ORF">GTS_14530</name>
</gene>
<organism evidence="1 2">
    <name type="scientific">Gandjariella thermophila</name>
    <dbReference type="NCBI Taxonomy" id="1931992"/>
    <lineage>
        <taxon>Bacteria</taxon>
        <taxon>Bacillati</taxon>
        <taxon>Actinomycetota</taxon>
        <taxon>Actinomycetes</taxon>
        <taxon>Pseudonocardiales</taxon>
        <taxon>Pseudonocardiaceae</taxon>
        <taxon>Gandjariella</taxon>
    </lineage>
</organism>
<name>A0A4D4J3Z7_9PSEU</name>